<dbReference type="CDD" id="cd17473">
    <property type="entry name" value="MFS_arabinose_efflux_permease_like"/>
    <property type="match status" value="1"/>
</dbReference>
<dbReference type="PANTHER" id="PTHR23517">
    <property type="entry name" value="RESISTANCE PROTEIN MDTM, PUTATIVE-RELATED-RELATED"/>
    <property type="match status" value="1"/>
</dbReference>
<feature type="transmembrane region" description="Helical" evidence="7">
    <location>
        <begin position="338"/>
        <end position="357"/>
    </location>
</feature>
<evidence type="ECO:0000256" key="3">
    <source>
        <dbReference type="ARBA" id="ARBA00022475"/>
    </source>
</evidence>
<accession>A0A5C8ZUI7</accession>
<comment type="subcellular location">
    <subcellularLocation>
        <location evidence="1">Cell membrane</location>
        <topology evidence="1">Multi-pass membrane protein</topology>
    </subcellularLocation>
</comment>
<feature type="transmembrane region" description="Helical" evidence="7">
    <location>
        <begin position="42"/>
        <end position="64"/>
    </location>
</feature>
<evidence type="ECO:0000256" key="6">
    <source>
        <dbReference type="ARBA" id="ARBA00023136"/>
    </source>
</evidence>
<keyword evidence="5 7" id="KW-1133">Transmembrane helix</keyword>
<keyword evidence="4 7" id="KW-0812">Transmembrane</keyword>
<evidence type="ECO:0000256" key="7">
    <source>
        <dbReference type="SAM" id="Phobius"/>
    </source>
</evidence>
<comment type="caution">
    <text evidence="9">The sequence shown here is derived from an EMBL/GenBank/DDBJ whole genome shotgun (WGS) entry which is preliminary data.</text>
</comment>
<keyword evidence="10" id="KW-1185">Reference proteome</keyword>
<feature type="transmembrane region" description="Helical" evidence="7">
    <location>
        <begin position="369"/>
        <end position="387"/>
    </location>
</feature>
<protein>
    <submittedName>
        <fullName evidence="9">MFS transporter</fullName>
    </submittedName>
</protein>
<evidence type="ECO:0000256" key="2">
    <source>
        <dbReference type="ARBA" id="ARBA00022448"/>
    </source>
</evidence>
<dbReference type="SUPFAM" id="SSF103473">
    <property type="entry name" value="MFS general substrate transporter"/>
    <property type="match status" value="1"/>
</dbReference>
<feature type="transmembrane region" description="Helical" evidence="7">
    <location>
        <begin position="251"/>
        <end position="272"/>
    </location>
</feature>
<dbReference type="AlphaFoldDB" id="A0A5C8ZUI7"/>
<dbReference type="GO" id="GO:0022857">
    <property type="term" value="F:transmembrane transporter activity"/>
    <property type="evidence" value="ECO:0007669"/>
    <property type="project" value="InterPro"/>
</dbReference>
<reference evidence="9 10" key="1">
    <citation type="submission" date="2019-08" db="EMBL/GenBank/DDBJ databases">
        <title>Parahaliea maris sp. nov., isolated from the surface seawater.</title>
        <authorList>
            <person name="Liu Y."/>
        </authorList>
    </citation>
    <scope>NUCLEOTIDE SEQUENCE [LARGE SCALE GENOMIC DNA]</scope>
    <source>
        <strain evidence="9 10">HSLHS9</strain>
    </source>
</reference>
<dbReference type="Pfam" id="PF07690">
    <property type="entry name" value="MFS_1"/>
    <property type="match status" value="1"/>
</dbReference>
<evidence type="ECO:0000256" key="4">
    <source>
        <dbReference type="ARBA" id="ARBA00022692"/>
    </source>
</evidence>
<dbReference type="PROSITE" id="PS50850">
    <property type="entry name" value="MFS"/>
    <property type="match status" value="1"/>
</dbReference>
<keyword evidence="3" id="KW-1003">Cell membrane</keyword>
<dbReference type="Gene3D" id="1.20.1250.20">
    <property type="entry name" value="MFS general substrate transporter like domains"/>
    <property type="match status" value="1"/>
</dbReference>
<keyword evidence="6 7" id="KW-0472">Membrane</keyword>
<dbReference type="Proteomes" id="UP000321039">
    <property type="component" value="Unassembled WGS sequence"/>
</dbReference>
<evidence type="ECO:0000256" key="5">
    <source>
        <dbReference type="ARBA" id="ARBA00022989"/>
    </source>
</evidence>
<organism evidence="9 10">
    <name type="scientific">Parahaliea maris</name>
    <dbReference type="NCBI Taxonomy" id="2716870"/>
    <lineage>
        <taxon>Bacteria</taxon>
        <taxon>Pseudomonadati</taxon>
        <taxon>Pseudomonadota</taxon>
        <taxon>Gammaproteobacteria</taxon>
        <taxon>Cellvibrionales</taxon>
        <taxon>Halieaceae</taxon>
        <taxon>Parahaliea</taxon>
    </lineage>
</organism>
<keyword evidence="2" id="KW-0813">Transport</keyword>
<dbReference type="PANTHER" id="PTHR23517:SF3">
    <property type="entry name" value="INTEGRAL MEMBRANE TRANSPORT PROTEIN"/>
    <property type="match status" value="1"/>
</dbReference>
<dbReference type="InterPro" id="IPR020846">
    <property type="entry name" value="MFS_dom"/>
</dbReference>
<dbReference type="GO" id="GO:0005886">
    <property type="term" value="C:plasma membrane"/>
    <property type="evidence" value="ECO:0007669"/>
    <property type="project" value="UniProtKB-SubCell"/>
</dbReference>
<feature type="transmembrane region" description="Helical" evidence="7">
    <location>
        <begin position="156"/>
        <end position="175"/>
    </location>
</feature>
<dbReference type="InterPro" id="IPR050171">
    <property type="entry name" value="MFS_Transporters"/>
</dbReference>
<evidence type="ECO:0000259" key="8">
    <source>
        <dbReference type="PROSITE" id="PS50850"/>
    </source>
</evidence>
<dbReference type="EMBL" id="VRZA01000005">
    <property type="protein sequence ID" value="TXS92185.1"/>
    <property type="molecule type" value="Genomic_DNA"/>
</dbReference>
<evidence type="ECO:0000313" key="9">
    <source>
        <dbReference type="EMBL" id="TXS92185.1"/>
    </source>
</evidence>
<proteinExistence type="predicted"/>
<evidence type="ECO:0000256" key="1">
    <source>
        <dbReference type="ARBA" id="ARBA00004651"/>
    </source>
</evidence>
<evidence type="ECO:0000313" key="10">
    <source>
        <dbReference type="Proteomes" id="UP000321039"/>
    </source>
</evidence>
<feature type="transmembrane region" description="Helical" evidence="7">
    <location>
        <begin position="71"/>
        <end position="91"/>
    </location>
</feature>
<feature type="transmembrane region" description="Helical" evidence="7">
    <location>
        <begin position="131"/>
        <end position="150"/>
    </location>
</feature>
<feature type="transmembrane region" description="Helical" evidence="7">
    <location>
        <begin position="97"/>
        <end position="119"/>
    </location>
</feature>
<feature type="transmembrane region" description="Helical" evidence="7">
    <location>
        <begin position="304"/>
        <end position="326"/>
    </location>
</feature>
<dbReference type="InterPro" id="IPR036259">
    <property type="entry name" value="MFS_trans_sf"/>
</dbReference>
<feature type="transmembrane region" description="Helical" evidence="7">
    <location>
        <begin position="279"/>
        <end position="298"/>
    </location>
</feature>
<feature type="domain" description="Major facilitator superfamily (MFS) profile" evidence="8">
    <location>
        <begin position="4"/>
        <end position="393"/>
    </location>
</feature>
<feature type="transmembrane region" description="Helical" evidence="7">
    <location>
        <begin position="7"/>
        <end position="30"/>
    </location>
</feature>
<name>A0A5C8ZUI7_9GAMM</name>
<feature type="transmembrane region" description="Helical" evidence="7">
    <location>
        <begin position="218"/>
        <end position="239"/>
    </location>
</feature>
<dbReference type="InterPro" id="IPR011701">
    <property type="entry name" value="MFS"/>
</dbReference>
<gene>
    <name evidence="9" type="ORF">FV139_14125</name>
</gene>
<sequence length="400" mass="43315">MVPQGMIIVISGFLPLFAIVSMFPALPSIIGHFQDNPKARELVPLMVSAPGLTIAFLAPFAGFFVDRFGRLPLLLWGTFFYGIFGVAPFFLDSLTLMFVSRLLLGACEAAILTVVNTLIGDYWEDEGRRDWLFLQGIAGPVLGAVTIWVAGPATELRWNGMFLIYGVAFVIFILMKKFLFEPESHAALRNGEAGSAKTENETSSSLNSPFPAKSMTQVGLLTLFGSALYYVFIISGGLVFNEIGITEPSRISDISAIPALFIIVGALVFRILSTQDNTVQLGSFLLVLCTGLTIIGLAKSVPVLVLGLVIQQTGAGMTVVTLIAWTQTKLPYQHRGRGMGIWTACFFFGQFSSPWLVARLENLTGTVQGAFVVSGVIGLAVAAMMFLTHVKNAIQRRELA</sequence>